<dbReference type="HAMAP" id="MF_01491">
    <property type="entry name" value="RNase_J_bact"/>
    <property type="match status" value="1"/>
</dbReference>
<dbReference type="InterPro" id="IPR011108">
    <property type="entry name" value="RMMBL"/>
</dbReference>
<feature type="binding site" evidence="12">
    <location>
        <position position="240"/>
    </location>
    <ligand>
        <name>Zn(2+)</name>
        <dbReference type="ChEBI" id="CHEBI:29105"/>
        <label>1</label>
        <note>catalytic</note>
    </ligand>
</feature>
<comment type="function">
    <text evidence="9">An RNase that has 5'-3' exonuclease and possibly endonuclease activity. Involved in maturation of rRNA and in some organisms also mRNA maturation and/or decay.</text>
</comment>
<evidence type="ECO:0000256" key="13">
    <source>
        <dbReference type="SAM" id="MobiDB-lite"/>
    </source>
</evidence>
<reference evidence="15" key="1">
    <citation type="submission" date="2020-10" db="EMBL/GenBank/DDBJ databases">
        <authorList>
            <person name="Gilroy R."/>
        </authorList>
    </citation>
    <scope>NUCLEOTIDE SEQUENCE</scope>
    <source>
        <strain evidence="15">ChiGjej1B1-19959</strain>
    </source>
</reference>
<evidence type="ECO:0000256" key="2">
    <source>
        <dbReference type="ARBA" id="ARBA00022722"/>
    </source>
</evidence>
<evidence type="ECO:0000256" key="12">
    <source>
        <dbReference type="PIRSR" id="PIRSR004803-3"/>
    </source>
</evidence>
<feature type="active site" description="Proton acceptor" evidence="10">
    <location>
        <position position="446"/>
    </location>
</feature>
<evidence type="ECO:0000256" key="10">
    <source>
        <dbReference type="PIRSR" id="PIRSR004803-1"/>
    </source>
</evidence>
<evidence type="ECO:0000256" key="9">
    <source>
        <dbReference type="HAMAP-Rule" id="MF_01491"/>
    </source>
</evidence>
<dbReference type="GO" id="GO:0008270">
    <property type="term" value="F:zinc ion binding"/>
    <property type="evidence" value="ECO:0007669"/>
    <property type="project" value="InterPro"/>
</dbReference>
<keyword evidence="7 9" id="KW-0269">Exonuclease</keyword>
<dbReference type="InterPro" id="IPR030854">
    <property type="entry name" value="RNase_J_bac"/>
</dbReference>
<gene>
    <name evidence="9" type="primary">rnj</name>
    <name evidence="15" type="ORF">IAC53_03605</name>
</gene>
<dbReference type="Gene3D" id="3.60.15.10">
    <property type="entry name" value="Ribonuclease Z/Hydroxyacylglutathione hydrolase-like"/>
    <property type="match status" value="1"/>
</dbReference>
<evidence type="ECO:0000256" key="7">
    <source>
        <dbReference type="ARBA" id="ARBA00022839"/>
    </source>
</evidence>
<protein>
    <recommendedName>
        <fullName evidence="9">Ribonuclease J</fullName>
        <shortName evidence="9">RNase J</shortName>
        <ecNumber evidence="9">3.1.-.-</ecNumber>
    </recommendedName>
</protein>
<dbReference type="Pfam" id="PF07521">
    <property type="entry name" value="RMMBL"/>
    <property type="match status" value="1"/>
</dbReference>
<dbReference type="InterPro" id="IPR055132">
    <property type="entry name" value="RNase_J_b_CASP"/>
</dbReference>
<dbReference type="EC" id="3.1.-.-" evidence="9"/>
<evidence type="ECO:0000256" key="1">
    <source>
        <dbReference type="ARBA" id="ARBA00022490"/>
    </source>
</evidence>
<comment type="caution">
    <text evidence="15">The sequence shown here is derived from an EMBL/GenBank/DDBJ whole genome shotgun (WGS) entry which is preliminary data.</text>
</comment>
<dbReference type="PROSITE" id="PS01292">
    <property type="entry name" value="UPF0036"/>
    <property type="match status" value="1"/>
</dbReference>
<feature type="binding site" evidence="12">
    <location>
        <position position="468"/>
    </location>
    <ligand>
        <name>Zn(2+)</name>
        <dbReference type="ChEBI" id="CHEBI:29105"/>
        <label>1</label>
        <note>catalytic</note>
    </ligand>
</feature>
<comment type="cofactor">
    <cofactor evidence="12">
        <name>Zn(2+)</name>
        <dbReference type="ChEBI" id="CHEBI:29105"/>
    </cofactor>
    <text evidence="12">Binds 2 Zn(2+) ions per subunit. It is not clear if Zn(2+) or Mg(2+) is physiologically important.</text>
</comment>
<feature type="binding site" evidence="12">
    <location>
        <position position="150"/>
    </location>
    <ligand>
        <name>Zn(2+)</name>
        <dbReference type="ChEBI" id="CHEBI:29105"/>
        <label>1</label>
        <note>catalytic</note>
    </ligand>
</feature>
<dbReference type="PANTHER" id="PTHR43694">
    <property type="entry name" value="RIBONUCLEASE J"/>
    <property type="match status" value="1"/>
</dbReference>
<comment type="cofactor">
    <cofactor evidence="12">
        <name>Ca(2+)</name>
        <dbReference type="ChEBI" id="CHEBI:29108"/>
    </cofactor>
    <text evidence="12">Binds 1 Ca(2+) cation per subunit. Seen in 1 crystal structure, it is not clear if it is physiologically important.</text>
</comment>
<dbReference type="PIRSF" id="PIRSF004803">
    <property type="entry name" value="RnjA"/>
    <property type="match status" value="1"/>
</dbReference>
<feature type="binding site" evidence="11">
    <location>
        <begin position="310"/>
        <end position="312"/>
    </location>
    <ligand>
        <name>substrate</name>
    </ligand>
</feature>
<dbReference type="InterPro" id="IPR042173">
    <property type="entry name" value="RNase_J_2"/>
</dbReference>
<dbReference type="InterPro" id="IPR036866">
    <property type="entry name" value="RibonucZ/Hydroxyglut_hydro"/>
</dbReference>
<name>A0A9D1IF67_9FIRM</name>
<keyword evidence="6 12" id="KW-0862">Zinc</keyword>
<feature type="binding site" evidence="12">
    <location>
        <position position="152"/>
    </location>
    <ligand>
        <name>Zn(2+)</name>
        <dbReference type="ChEBI" id="CHEBI:29105"/>
        <label>1</label>
        <note>catalytic</note>
    </ligand>
</feature>
<feature type="binding site" evidence="12">
    <location>
        <position position="218"/>
    </location>
    <ligand>
        <name>Zn(2+)</name>
        <dbReference type="ChEBI" id="CHEBI:29105"/>
        <label>1</label>
        <note>catalytic</note>
    </ligand>
</feature>
<dbReference type="AlphaFoldDB" id="A0A9D1IF67"/>
<comment type="subcellular location">
    <subcellularLocation>
        <location evidence="9">Cytoplasm</location>
    </subcellularLocation>
</comment>
<keyword evidence="4 9" id="KW-0255">Endonuclease</keyword>
<accession>A0A9D1IF67</accession>
<dbReference type="InterPro" id="IPR001279">
    <property type="entry name" value="Metallo-B-lactamas"/>
</dbReference>
<dbReference type="InterPro" id="IPR041636">
    <property type="entry name" value="RNase_J_C"/>
</dbReference>
<evidence type="ECO:0000313" key="15">
    <source>
        <dbReference type="EMBL" id="HIU35676.1"/>
    </source>
</evidence>
<sequence>MANTSKQSKKGSAPKNAPRKQASGTEKGRAVQKGAAGEKRQAKKDVMQGFSESSAGKQQRRYYNSLKNSARKSAAGRRKKPAVPLKIAFLGGLNEIGKNMTLYECGDDMLLVDCGLEFPDPEMLGVDLVIPDFTYVMENADKIRGILITHGHEDHIGGLAYLLKSLNIPVYSTKLTVGLIEGKLREHRILDRCTLNVVKPGDRVQLGCFNVEFIHVNHSIPDAVALAIRTPAGTVVQTGDFKIDTTPIDGGVIDLARLAEIGEEGVLCLLSDSTNAAKPGFTESERKVGETFDVQFHRAGNRRLIVATFASNIHRVQQIINSAEKLGRKVALSGRSLENVVSVAAELGYIHVPEGILVGLDSINRYPPEKLVLITTGSQGEPMSALYRMAFSEHRRVEICPNDYVIISATPIPGNEKMVGRVVDELLKLGAEVVYEKMYDVHVSGHACQEELKLMMSLTKPKYFMPVHGEQKHLQKHAALARTMGIPQENILIADVGKEVELTAEKIRISGEVPAGMVFVDGSGVGDVGSVVLRDRKRLSEDGIIIIVASIDRETGDVLSGPDIVTRGFVYVRESEQLMEESRRLCENVLADCLAHHACDFSTIRNRLRDEISRLTYARTKRSPMVLPILMGV</sequence>
<dbReference type="Gene3D" id="3.10.20.580">
    <property type="match status" value="1"/>
</dbReference>
<feature type="region of interest" description="Disordered" evidence="13">
    <location>
        <begin position="1"/>
        <end position="62"/>
    </location>
</feature>
<evidence type="ECO:0000259" key="14">
    <source>
        <dbReference type="SMART" id="SM00849"/>
    </source>
</evidence>
<dbReference type="GO" id="GO:0003723">
    <property type="term" value="F:RNA binding"/>
    <property type="evidence" value="ECO:0007669"/>
    <property type="project" value="UniProtKB-UniRule"/>
</dbReference>
<dbReference type="InterPro" id="IPR004613">
    <property type="entry name" value="RNase_J"/>
</dbReference>
<evidence type="ECO:0000256" key="6">
    <source>
        <dbReference type="ARBA" id="ARBA00022833"/>
    </source>
</evidence>
<feature type="active site" description="Proton donor" evidence="10">
    <location>
        <position position="272"/>
    </location>
</feature>
<evidence type="ECO:0000256" key="5">
    <source>
        <dbReference type="ARBA" id="ARBA00022801"/>
    </source>
</evidence>
<dbReference type="Proteomes" id="UP000824071">
    <property type="component" value="Unassembled WGS sequence"/>
</dbReference>
<dbReference type="InterPro" id="IPR001587">
    <property type="entry name" value="RNase_J_CS"/>
</dbReference>
<organism evidence="15 16">
    <name type="scientific">Candidatus Fimenecus excrementigallinarum</name>
    <dbReference type="NCBI Taxonomy" id="2840816"/>
    <lineage>
        <taxon>Bacteria</taxon>
        <taxon>Bacillati</taxon>
        <taxon>Bacillota</taxon>
        <taxon>Clostridia</taxon>
        <taxon>Candidatus Fimenecus</taxon>
    </lineage>
</organism>
<feature type="binding site" evidence="12">
    <location>
        <position position="125"/>
    </location>
    <ligand>
        <name>Ca(2+)</name>
        <dbReference type="ChEBI" id="CHEBI:29108"/>
    </ligand>
</feature>
<keyword evidence="1 9" id="KW-0963">Cytoplasm</keyword>
<dbReference type="CDD" id="cd07714">
    <property type="entry name" value="RNaseJ_MBL-fold"/>
    <property type="match status" value="1"/>
</dbReference>
<reference evidence="15" key="2">
    <citation type="journal article" date="2021" name="PeerJ">
        <title>Extensive microbial diversity within the chicken gut microbiome revealed by metagenomics and culture.</title>
        <authorList>
            <person name="Gilroy R."/>
            <person name="Ravi A."/>
            <person name="Getino M."/>
            <person name="Pursley I."/>
            <person name="Horton D.L."/>
            <person name="Alikhan N.F."/>
            <person name="Baker D."/>
            <person name="Gharbi K."/>
            <person name="Hall N."/>
            <person name="Watson M."/>
            <person name="Adriaenssens E.M."/>
            <person name="Foster-Nyarko E."/>
            <person name="Jarju S."/>
            <person name="Secka A."/>
            <person name="Antonio M."/>
            <person name="Oren A."/>
            <person name="Chaudhuri R.R."/>
            <person name="La Ragione R."/>
            <person name="Hildebrand F."/>
            <person name="Pallen M.J."/>
        </authorList>
    </citation>
    <scope>NUCLEOTIDE SEQUENCE</scope>
    <source>
        <strain evidence="15">ChiGjej1B1-19959</strain>
    </source>
</reference>
<dbReference type="GO" id="GO:0006364">
    <property type="term" value="P:rRNA processing"/>
    <property type="evidence" value="ECO:0007669"/>
    <property type="project" value="UniProtKB-UniRule"/>
</dbReference>
<feature type="binding site" evidence="12">
    <location>
        <position position="127"/>
    </location>
    <ligand>
        <name>Ca(2+)</name>
        <dbReference type="ChEBI" id="CHEBI:29108"/>
    </ligand>
</feature>
<feature type="binding site" evidence="12">
    <location>
        <position position="521"/>
    </location>
    <ligand>
        <name>Ca(2+)</name>
        <dbReference type="ChEBI" id="CHEBI:29108"/>
    </ligand>
</feature>
<keyword evidence="5 9" id="KW-0378">Hydrolase</keyword>
<dbReference type="SUPFAM" id="SSF56281">
    <property type="entry name" value="Metallo-hydrolase/oxidoreductase"/>
    <property type="match status" value="1"/>
</dbReference>
<dbReference type="Pfam" id="PF17770">
    <property type="entry name" value="RNase_J_C"/>
    <property type="match status" value="1"/>
</dbReference>
<evidence type="ECO:0000256" key="11">
    <source>
        <dbReference type="PIRSR" id="PIRSR004803-2"/>
    </source>
</evidence>
<evidence type="ECO:0000256" key="4">
    <source>
        <dbReference type="ARBA" id="ARBA00022759"/>
    </source>
</evidence>
<proteinExistence type="inferred from homology"/>
<feature type="binding site" evidence="9 11">
    <location>
        <begin position="442"/>
        <end position="446"/>
    </location>
    <ligand>
        <name>substrate</name>
    </ligand>
</feature>
<dbReference type="GO" id="GO:0004534">
    <property type="term" value="F:5'-3' RNA exonuclease activity"/>
    <property type="evidence" value="ECO:0007669"/>
    <property type="project" value="UniProtKB-UniRule"/>
</dbReference>
<evidence type="ECO:0000313" key="16">
    <source>
        <dbReference type="Proteomes" id="UP000824071"/>
    </source>
</evidence>
<keyword evidence="8 9" id="KW-0694">RNA-binding</keyword>
<feature type="compositionally biased region" description="Basic and acidic residues" evidence="13">
    <location>
        <begin position="36"/>
        <end position="46"/>
    </location>
</feature>
<dbReference type="SMART" id="SM00849">
    <property type="entry name" value="Lactamase_B"/>
    <property type="match status" value="1"/>
</dbReference>
<evidence type="ECO:0000256" key="3">
    <source>
        <dbReference type="ARBA" id="ARBA00022723"/>
    </source>
</evidence>
<dbReference type="EMBL" id="DVMW01000026">
    <property type="protein sequence ID" value="HIU35676.1"/>
    <property type="molecule type" value="Genomic_DNA"/>
</dbReference>
<dbReference type="Pfam" id="PF00753">
    <property type="entry name" value="Lactamase_B"/>
    <property type="match status" value="1"/>
</dbReference>
<dbReference type="Gene3D" id="3.40.50.10710">
    <property type="entry name" value="Metallo-hydrolase/oxidoreductase"/>
    <property type="match status" value="1"/>
</dbReference>
<keyword evidence="2 9" id="KW-0540">Nuclease</keyword>
<dbReference type="GO" id="GO:0004521">
    <property type="term" value="F:RNA endonuclease activity"/>
    <property type="evidence" value="ECO:0007669"/>
    <property type="project" value="UniProtKB-UniRule"/>
</dbReference>
<dbReference type="Pfam" id="PF22505">
    <property type="entry name" value="RNase_J_b_CASP"/>
    <property type="match status" value="1"/>
</dbReference>
<dbReference type="PANTHER" id="PTHR43694:SF1">
    <property type="entry name" value="RIBONUCLEASE J"/>
    <property type="match status" value="1"/>
</dbReference>
<feature type="binding site" evidence="12">
    <location>
        <position position="154"/>
    </location>
    <ligand>
        <name>Zn(2+)</name>
        <dbReference type="ChEBI" id="CHEBI:29105"/>
        <label>1</label>
        <note>catalytic</note>
    </ligand>
</feature>
<feature type="compositionally biased region" description="Polar residues" evidence="13">
    <location>
        <begin position="50"/>
        <end position="62"/>
    </location>
</feature>
<keyword evidence="3 12" id="KW-0479">Metal-binding</keyword>
<dbReference type="GO" id="GO:0005737">
    <property type="term" value="C:cytoplasm"/>
    <property type="evidence" value="ECO:0007669"/>
    <property type="project" value="UniProtKB-SubCell"/>
</dbReference>
<evidence type="ECO:0000256" key="8">
    <source>
        <dbReference type="ARBA" id="ARBA00022884"/>
    </source>
</evidence>
<feature type="binding site" evidence="12">
    <location>
        <position position="155"/>
    </location>
    <ligand>
        <name>Zn(2+)</name>
        <dbReference type="ChEBI" id="CHEBI:29105"/>
        <label>1</label>
        <note>catalytic</note>
    </ligand>
</feature>
<keyword evidence="12" id="KW-0106">Calcium</keyword>
<comment type="subunit">
    <text evidence="9">Homodimer, may be a subunit of the RNA degradosome.</text>
</comment>
<keyword evidence="9" id="KW-0698">rRNA processing</keyword>
<comment type="similarity">
    <text evidence="9">Belongs to the metallo-beta-lactamase superfamily. RNA-metabolizing metallo-beta-lactamase-like family. Bacterial RNase J subfamily.</text>
</comment>
<feature type="domain" description="Metallo-beta-lactamase" evidence="14">
    <location>
        <begin position="97"/>
        <end position="292"/>
    </location>
</feature>
<dbReference type="NCBIfam" id="TIGR00649">
    <property type="entry name" value="MG423"/>
    <property type="match status" value="1"/>
</dbReference>